<reference evidence="2" key="1">
    <citation type="submission" date="2023-10" db="EMBL/GenBank/DDBJ databases">
        <authorList>
            <person name="Chen Y."/>
            <person name="Shah S."/>
            <person name="Dougan E. K."/>
            <person name="Thang M."/>
            <person name="Chan C."/>
        </authorList>
    </citation>
    <scope>NUCLEOTIDE SEQUENCE [LARGE SCALE GENOMIC DNA]</scope>
</reference>
<dbReference type="EMBL" id="CAUYUJ010021993">
    <property type="protein sequence ID" value="CAK0908348.1"/>
    <property type="molecule type" value="Genomic_DNA"/>
</dbReference>
<evidence type="ECO:0000256" key="1">
    <source>
        <dbReference type="SAM" id="MobiDB-lite"/>
    </source>
</evidence>
<proteinExistence type="predicted"/>
<dbReference type="Proteomes" id="UP001189429">
    <property type="component" value="Unassembled WGS sequence"/>
</dbReference>
<protein>
    <recommendedName>
        <fullName evidence="4">Inorganic diphosphatase</fullName>
    </recommendedName>
</protein>
<sequence>MIGGVLDTVRSVLGMAPASYHVVEGPEQGKQFVWDHGRLGNAVDSEFVPEGERSGDELEALAVPPMELTATVPEKHEEGEKVTIAGPHGPMEVVPPKGSKPGAPFTYRLTPMFEFRVEVPPGAKPGLQIECTRRDGVRVAIGVPPNLKPGDFFEVLPPALIVRVPDDAKAGDLVVFRPVVAPGEQLPPHIARSWIRTRVPEGLEPKQYFPARLPVPTAAPAGEAEGAGALGSVRKLFVPSGGRSAPGSEAEAKEPGSSADKEGTAPLLGKEEMSVGA</sequence>
<feature type="region of interest" description="Disordered" evidence="1">
    <location>
        <begin position="238"/>
        <end position="277"/>
    </location>
</feature>
<gene>
    <name evidence="2" type="ORF">PCOR1329_LOCUS83047</name>
</gene>
<organism evidence="2 3">
    <name type="scientific">Prorocentrum cordatum</name>
    <dbReference type="NCBI Taxonomy" id="2364126"/>
    <lineage>
        <taxon>Eukaryota</taxon>
        <taxon>Sar</taxon>
        <taxon>Alveolata</taxon>
        <taxon>Dinophyceae</taxon>
        <taxon>Prorocentrales</taxon>
        <taxon>Prorocentraceae</taxon>
        <taxon>Prorocentrum</taxon>
    </lineage>
</organism>
<accession>A0ABN9Y6Z5</accession>
<evidence type="ECO:0008006" key="4">
    <source>
        <dbReference type="Google" id="ProtNLM"/>
    </source>
</evidence>
<evidence type="ECO:0000313" key="2">
    <source>
        <dbReference type="EMBL" id="CAK0908348.1"/>
    </source>
</evidence>
<comment type="caution">
    <text evidence="2">The sequence shown here is derived from an EMBL/GenBank/DDBJ whole genome shotgun (WGS) entry which is preliminary data.</text>
</comment>
<evidence type="ECO:0000313" key="3">
    <source>
        <dbReference type="Proteomes" id="UP001189429"/>
    </source>
</evidence>
<keyword evidence="3" id="KW-1185">Reference proteome</keyword>
<feature type="compositionally biased region" description="Basic and acidic residues" evidence="1">
    <location>
        <begin position="250"/>
        <end position="277"/>
    </location>
</feature>
<name>A0ABN9Y6Z5_9DINO</name>